<protein>
    <submittedName>
        <fullName evidence="2">Uncharacterized protein</fullName>
    </submittedName>
</protein>
<name>A0AAN9IXU3_CROPI</name>
<dbReference type="Proteomes" id="UP001372338">
    <property type="component" value="Unassembled WGS sequence"/>
</dbReference>
<sequence>MWLPSLHENRQWFQREKRKSGNLPKRMARKRTWRFLAKQLLRSTSLTLFGVEHHEDLFSAISLEQKEMRRSLALREEGKETSEKAKEEAEKARVKAKEAKGKAEGDMVNARRESLALIEERDQMRFKLEKSHEAENIRLY</sequence>
<feature type="region of interest" description="Disordered" evidence="1">
    <location>
        <begin position="74"/>
        <end position="108"/>
    </location>
</feature>
<evidence type="ECO:0000256" key="1">
    <source>
        <dbReference type="SAM" id="MobiDB-lite"/>
    </source>
</evidence>
<reference evidence="2 3" key="1">
    <citation type="submission" date="2024-01" db="EMBL/GenBank/DDBJ databases">
        <title>The genomes of 5 underutilized Papilionoideae crops provide insights into root nodulation and disease resistanc.</title>
        <authorList>
            <person name="Yuan L."/>
        </authorList>
    </citation>
    <scope>NUCLEOTIDE SEQUENCE [LARGE SCALE GENOMIC DNA]</scope>
    <source>
        <strain evidence="2">ZHUSHIDOU_FW_LH</strain>
        <tissue evidence="2">Leaf</tissue>
    </source>
</reference>
<organism evidence="2 3">
    <name type="scientific">Crotalaria pallida</name>
    <name type="common">Smooth rattlebox</name>
    <name type="synonym">Crotalaria striata</name>
    <dbReference type="NCBI Taxonomy" id="3830"/>
    <lineage>
        <taxon>Eukaryota</taxon>
        <taxon>Viridiplantae</taxon>
        <taxon>Streptophyta</taxon>
        <taxon>Embryophyta</taxon>
        <taxon>Tracheophyta</taxon>
        <taxon>Spermatophyta</taxon>
        <taxon>Magnoliopsida</taxon>
        <taxon>eudicotyledons</taxon>
        <taxon>Gunneridae</taxon>
        <taxon>Pentapetalae</taxon>
        <taxon>rosids</taxon>
        <taxon>fabids</taxon>
        <taxon>Fabales</taxon>
        <taxon>Fabaceae</taxon>
        <taxon>Papilionoideae</taxon>
        <taxon>50 kb inversion clade</taxon>
        <taxon>genistoids sensu lato</taxon>
        <taxon>core genistoids</taxon>
        <taxon>Crotalarieae</taxon>
        <taxon>Crotalaria</taxon>
    </lineage>
</organism>
<dbReference type="EMBL" id="JAYWIO010000001">
    <property type="protein sequence ID" value="KAK7287439.1"/>
    <property type="molecule type" value="Genomic_DNA"/>
</dbReference>
<gene>
    <name evidence="2" type="ORF">RIF29_00717</name>
</gene>
<proteinExistence type="predicted"/>
<dbReference type="AlphaFoldDB" id="A0AAN9IXU3"/>
<keyword evidence="3" id="KW-1185">Reference proteome</keyword>
<evidence type="ECO:0000313" key="3">
    <source>
        <dbReference type="Proteomes" id="UP001372338"/>
    </source>
</evidence>
<comment type="caution">
    <text evidence="2">The sequence shown here is derived from an EMBL/GenBank/DDBJ whole genome shotgun (WGS) entry which is preliminary data.</text>
</comment>
<evidence type="ECO:0000313" key="2">
    <source>
        <dbReference type="EMBL" id="KAK7287439.1"/>
    </source>
</evidence>
<accession>A0AAN9IXU3</accession>